<protein>
    <submittedName>
        <fullName evidence="2">Alpha/beta hydrolase</fullName>
    </submittedName>
</protein>
<geneLocation type="plasmid" evidence="2 3">
    <name>unnamed3</name>
</geneLocation>
<reference evidence="2 3" key="1">
    <citation type="submission" date="2019-07" db="EMBL/GenBank/DDBJ databases">
        <title>Litoreibacter alkalisoli sp. nov., isolated from saline-alkaline soil.</title>
        <authorList>
            <person name="Wang S."/>
            <person name="Xu L."/>
            <person name="Xing Y.-T."/>
            <person name="Sun J.-Q."/>
        </authorList>
    </citation>
    <scope>NUCLEOTIDE SEQUENCE [LARGE SCALE GENOMIC DNA]</scope>
    <source>
        <strain evidence="2 3">LN3S51</strain>
        <plasmid evidence="2 3">unnamed3</plasmid>
    </source>
</reference>
<dbReference type="Proteomes" id="UP000318483">
    <property type="component" value="Plasmid unnamed3"/>
</dbReference>
<dbReference type="Pfam" id="PF12697">
    <property type="entry name" value="Abhydrolase_6"/>
    <property type="match status" value="1"/>
</dbReference>
<dbReference type="AlphaFoldDB" id="A0A5B8IAI9"/>
<dbReference type="Gene3D" id="3.40.50.1820">
    <property type="entry name" value="alpha/beta hydrolase"/>
    <property type="match status" value="1"/>
</dbReference>
<dbReference type="EMBL" id="CP042264">
    <property type="protein sequence ID" value="QDY71089.1"/>
    <property type="molecule type" value="Genomic_DNA"/>
</dbReference>
<dbReference type="PANTHER" id="PTHR43433:SF5">
    <property type="entry name" value="AB HYDROLASE-1 DOMAIN-CONTAINING PROTEIN"/>
    <property type="match status" value="1"/>
</dbReference>
<feature type="domain" description="AB hydrolase-1" evidence="1">
    <location>
        <begin position="78"/>
        <end position="301"/>
    </location>
</feature>
<keyword evidence="3" id="KW-1185">Reference proteome</keyword>
<dbReference type="InterPro" id="IPR000073">
    <property type="entry name" value="AB_hydrolase_1"/>
</dbReference>
<dbReference type="InterPro" id="IPR050471">
    <property type="entry name" value="AB_hydrolase"/>
</dbReference>
<name>A0A5B8IAI9_9RHOB</name>
<evidence type="ECO:0000313" key="3">
    <source>
        <dbReference type="Proteomes" id="UP000318483"/>
    </source>
</evidence>
<keyword evidence="2" id="KW-0378">Hydrolase</keyword>
<sequence>MSWWFSLQDLFVWVGQSISSAGECIVVGAKTWRKRMKIVTTATALMSATVAHADFATVNGHDIYYELHGDLDAGGTPILMLHGGMMNITSTFGEMIPDLLSDYPIIGVEQQGHGHTPLNDQPITLENMRLDTLAVLDAVEVEKVHVVGFSAGGMLALELAVNAPERVESMTAISASTKPEGFLPDLLRVHREPGFQPPPEIAALFPSEDEFAEMSADIAEMNPGGAEVVPETMGKMSQLIASDWGWSQDQIAGISAPALIAIGDNDFILPKHAVEMAETIPDAHLAVLPNTTHMTILEQPELLPIIKRFIQASVANTDE</sequence>
<proteinExistence type="predicted"/>
<dbReference type="SUPFAM" id="SSF53474">
    <property type="entry name" value="alpha/beta-Hydrolases"/>
    <property type="match status" value="1"/>
</dbReference>
<dbReference type="PANTHER" id="PTHR43433">
    <property type="entry name" value="HYDROLASE, ALPHA/BETA FOLD FAMILY PROTEIN"/>
    <property type="match status" value="1"/>
</dbReference>
<gene>
    <name evidence="2" type="ORF">FPZ52_15355</name>
</gene>
<accession>A0A5B8IAI9</accession>
<dbReference type="PRINTS" id="PR00111">
    <property type="entry name" value="ABHYDROLASE"/>
</dbReference>
<evidence type="ECO:0000313" key="2">
    <source>
        <dbReference type="EMBL" id="QDY71089.1"/>
    </source>
</evidence>
<organism evidence="2 3">
    <name type="scientific">Qingshengfaniella alkalisoli</name>
    <dbReference type="NCBI Taxonomy" id="2599296"/>
    <lineage>
        <taxon>Bacteria</taxon>
        <taxon>Pseudomonadati</taxon>
        <taxon>Pseudomonadota</taxon>
        <taxon>Alphaproteobacteria</taxon>
        <taxon>Rhodobacterales</taxon>
        <taxon>Paracoccaceae</taxon>
        <taxon>Qingshengfaniella</taxon>
    </lineage>
</organism>
<evidence type="ECO:0000259" key="1">
    <source>
        <dbReference type="Pfam" id="PF12697"/>
    </source>
</evidence>
<dbReference type="KEGG" id="lit:FPZ52_15355"/>
<dbReference type="GO" id="GO:0004806">
    <property type="term" value="F:triacylglycerol lipase activity"/>
    <property type="evidence" value="ECO:0007669"/>
    <property type="project" value="TreeGrafter"/>
</dbReference>
<dbReference type="GO" id="GO:0046503">
    <property type="term" value="P:glycerolipid catabolic process"/>
    <property type="evidence" value="ECO:0007669"/>
    <property type="project" value="TreeGrafter"/>
</dbReference>
<dbReference type="InterPro" id="IPR029058">
    <property type="entry name" value="AB_hydrolase_fold"/>
</dbReference>
<dbReference type="OrthoDB" id="9798888at2"/>
<keyword evidence="2" id="KW-0614">Plasmid</keyword>